<feature type="compositionally biased region" description="Polar residues" evidence="1">
    <location>
        <begin position="94"/>
        <end position="110"/>
    </location>
</feature>
<proteinExistence type="predicted"/>
<reference evidence="2 3" key="1">
    <citation type="submission" date="2023-03" db="EMBL/GenBank/DDBJ databases">
        <title>High-quality genome of Scylla paramamosain provides insights in environmental adaptation.</title>
        <authorList>
            <person name="Zhang L."/>
        </authorList>
    </citation>
    <scope>NUCLEOTIDE SEQUENCE [LARGE SCALE GENOMIC DNA]</scope>
    <source>
        <strain evidence="2">LZ_2023a</strain>
        <tissue evidence="2">Muscle</tissue>
    </source>
</reference>
<evidence type="ECO:0000313" key="3">
    <source>
        <dbReference type="Proteomes" id="UP001487740"/>
    </source>
</evidence>
<name>A0AAW0U7K6_SCYPA</name>
<dbReference type="AlphaFoldDB" id="A0AAW0U7K6"/>
<evidence type="ECO:0000313" key="2">
    <source>
        <dbReference type="EMBL" id="KAK8395731.1"/>
    </source>
</evidence>
<gene>
    <name evidence="2" type="ORF">O3P69_005667</name>
</gene>
<dbReference type="EMBL" id="JARAKH010000017">
    <property type="protein sequence ID" value="KAK8395731.1"/>
    <property type="molecule type" value="Genomic_DNA"/>
</dbReference>
<accession>A0AAW0U7K6</accession>
<organism evidence="2 3">
    <name type="scientific">Scylla paramamosain</name>
    <name type="common">Mud crab</name>
    <dbReference type="NCBI Taxonomy" id="85552"/>
    <lineage>
        <taxon>Eukaryota</taxon>
        <taxon>Metazoa</taxon>
        <taxon>Ecdysozoa</taxon>
        <taxon>Arthropoda</taxon>
        <taxon>Crustacea</taxon>
        <taxon>Multicrustacea</taxon>
        <taxon>Malacostraca</taxon>
        <taxon>Eumalacostraca</taxon>
        <taxon>Eucarida</taxon>
        <taxon>Decapoda</taxon>
        <taxon>Pleocyemata</taxon>
        <taxon>Brachyura</taxon>
        <taxon>Eubrachyura</taxon>
        <taxon>Portunoidea</taxon>
        <taxon>Portunidae</taxon>
        <taxon>Portuninae</taxon>
        <taxon>Scylla</taxon>
    </lineage>
</organism>
<feature type="region of interest" description="Disordered" evidence="1">
    <location>
        <begin position="43"/>
        <end position="116"/>
    </location>
</feature>
<feature type="compositionally biased region" description="Polar residues" evidence="1">
    <location>
        <begin position="75"/>
        <end position="87"/>
    </location>
</feature>
<sequence length="160" mass="17376">MSHITFASLATPHHIMPYPHPGLPVLSHHPCLTHLSLAMPQATPQAGYTPSRPHPKQATPQVSHTPSRLHPQAGHTPSRQHPMQATLPSRPHSKQPTPQAGHTPSRQHPMQATPPGQELTAAFHCDLLRARVTLPLVEGGRVDHTLETTTLPVQTPLQGI</sequence>
<comment type="caution">
    <text evidence="2">The sequence shown here is derived from an EMBL/GenBank/DDBJ whole genome shotgun (WGS) entry which is preliminary data.</text>
</comment>
<protein>
    <submittedName>
        <fullName evidence="2">Uncharacterized protein</fullName>
    </submittedName>
</protein>
<keyword evidence="3" id="KW-1185">Reference proteome</keyword>
<evidence type="ECO:0000256" key="1">
    <source>
        <dbReference type="SAM" id="MobiDB-lite"/>
    </source>
</evidence>
<dbReference type="Proteomes" id="UP001487740">
    <property type="component" value="Unassembled WGS sequence"/>
</dbReference>